<dbReference type="EMBL" id="UOGK01000590">
    <property type="protein sequence ID" value="VAX41771.1"/>
    <property type="molecule type" value="Genomic_DNA"/>
</dbReference>
<dbReference type="Pfam" id="PF07452">
    <property type="entry name" value="CHRD"/>
    <property type="match status" value="1"/>
</dbReference>
<feature type="domain" description="CHRD" evidence="1">
    <location>
        <begin position="22"/>
        <end position="167"/>
    </location>
</feature>
<accession>A0A3B1DSB0</accession>
<evidence type="ECO:0000259" key="1">
    <source>
        <dbReference type="PROSITE" id="PS50933"/>
    </source>
</evidence>
<dbReference type="PROSITE" id="PS50933">
    <property type="entry name" value="CHRD"/>
    <property type="match status" value="1"/>
</dbReference>
<name>A0A3B1DSB0_9ZZZZ</name>
<evidence type="ECO:0000313" key="2">
    <source>
        <dbReference type="EMBL" id="VAX41771.1"/>
    </source>
</evidence>
<protein>
    <recommendedName>
        <fullName evidence="1">CHRD domain-containing protein</fullName>
    </recommendedName>
</protein>
<proteinExistence type="predicted"/>
<reference evidence="2" key="1">
    <citation type="submission" date="2018-06" db="EMBL/GenBank/DDBJ databases">
        <authorList>
            <person name="Zhirakovskaya E."/>
        </authorList>
    </citation>
    <scope>NUCLEOTIDE SEQUENCE</scope>
</reference>
<dbReference type="PROSITE" id="PS51257">
    <property type="entry name" value="PROKAR_LIPOPROTEIN"/>
    <property type="match status" value="1"/>
</dbReference>
<dbReference type="SMART" id="SM00754">
    <property type="entry name" value="CHRD"/>
    <property type="match status" value="1"/>
</dbReference>
<gene>
    <name evidence="2" type="ORF">MNBD_PLANCTO03-816</name>
</gene>
<dbReference type="InterPro" id="IPR010895">
    <property type="entry name" value="CHRD"/>
</dbReference>
<sequence length="210" mass="22608">MKSTIITQILIAGLACGVAHAHIYSLVFGLNAQNVVPPTDSTAKGLARLEYNHHTFNYDLDVVIKGVALEDLAAAGPNGTPLHIYLAPRGQTGDIVLDPTNFGDFIQDGDDIRLTVSLLRFGGQQGAFESNIFSNQEALYDGHLYMQLHTNQYPNGEIRGQIPPYGKFLNNTSSGPFIDMDGPPSQIPTPAAGSLLALAGLLATRRHRRA</sequence>
<organism evidence="2">
    <name type="scientific">hydrothermal vent metagenome</name>
    <dbReference type="NCBI Taxonomy" id="652676"/>
    <lineage>
        <taxon>unclassified sequences</taxon>
        <taxon>metagenomes</taxon>
        <taxon>ecological metagenomes</taxon>
    </lineage>
</organism>
<dbReference type="AlphaFoldDB" id="A0A3B1DSB0"/>